<reference evidence="2" key="2">
    <citation type="submission" date="2023-07" db="EMBL/GenBank/DDBJ databases">
        <authorList>
            <consortium name="Lawrence Berkeley National Laboratory"/>
            <person name="Haridas S."/>
            <person name="Hensen N."/>
            <person name="Bonometti L."/>
            <person name="Westerberg I."/>
            <person name="Brannstrom I.O."/>
            <person name="Guillou S."/>
            <person name="Cros-Aarteil S."/>
            <person name="Calhoun S."/>
            <person name="Kuo A."/>
            <person name="Mondo S."/>
            <person name="Pangilinan J."/>
            <person name="Riley R."/>
            <person name="LaButti K."/>
            <person name="Andreopoulos B."/>
            <person name="Lipzen A."/>
            <person name="Chen C."/>
            <person name="Yanf M."/>
            <person name="Daum C."/>
            <person name="Ng V."/>
            <person name="Clum A."/>
            <person name="Steindorff A."/>
            <person name="Ohm R."/>
            <person name="Martin F."/>
            <person name="Silar P."/>
            <person name="Natvig D."/>
            <person name="Lalanne C."/>
            <person name="Gautier V."/>
            <person name="Ament-velasquez S.L."/>
            <person name="Kruys A."/>
            <person name="Hutchinson M.I."/>
            <person name="Powell A.J."/>
            <person name="Barry K."/>
            <person name="Miller A.N."/>
            <person name="Grigoriev I.V."/>
            <person name="Debuchy R."/>
            <person name="Gladieux P."/>
            <person name="Thoren M.H."/>
            <person name="Johannesson H."/>
        </authorList>
    </citation>
    <scope>NUCLEOTIDE SEQUENCE</scope>
    <source>
        <strain evidence="2">FGSC 1904</strain>
    </source>
</reference>
<name>A0AAE0PKN1_SORBR</name>
<dbReference type="PANTHER" id="PTHR35186:SF4">
    <property type="entry name" value="PRION-INHIBITION AND PROPAGATION HELO DOMAIN-CONTAINING PROTEIN"/>
    <property type="match status" value="1"/>
</dbReference>
<proteinExistence type="predicted"/>
<accession>A0AAE0PKN1</accession>
<evidence type="ECO:0000313" key="2">
    <source>
        <dbReference type="EMBL" id="KAK3401310.1"/>
    </source>
</evidence>
<gene>
    <name evidence="2" type="ORF">B0T20DRAFT_503904</name>
</gene>
<sequence length="717" mass="79641">MSGIEVAGLVLGVLPVVIQALNGYRSILSSIRNVESDIQALILGLETERVRLRTSCELLLEGIVPAKEIDDLLEDPFSEKWKALGVTNKLKIRLWDAVTTYERTIGDMKTVEAELKRSVGFMVQEDGKLKFNEKTSLLREWKSKSGFTLRKKDYDHIISRLQSANTFLDSCANRGRQLETSRKQRSYDRVIRILRNLTTSLFKALQNAASTCYCPKPHDVDACLELMARDMVFIHTVDKEDQVEKTVDFHVALSCANSDRTLAERSSLQSQQRWTNFRLQCTGHGPRALPSTVRPSISSQSSTTSLLPSETTTSTLQSSKEIITGSSTRVRGWSRTATELSSLLHVTKPLKSRKRVGWADASTTTVGALIHRMSTTSTLVTVPQLSSPTCTSQPPTDIPDESPLDLCRITLNKGKAQWSGENCYGCIIDQTKDRRFGLYPPQGRNRVGATLSQPEGQQNSGFLTSLTLRQILEGQQRGTSTHPQIPGACRVPKLTLEAKLNMAHSISASVVHIHSTPWSSQHKVLTLDDILILVDDSNDQFDVDRPFISRPIQISDESLSLPRNHSLTYTAAPDNNQQPHHTPISTETHSIFDDERPFDPLPFSLGLLLLQLILGKVVDEIDLRGLYPLTIKKAQQISESAAHIASVQLNAFGGDILLNAVRWCLERGHGDIRAGFGDEEFCQEFCVSVVEKLEVTARGVAKARRGAEKEAERGVVR</sequence>
<dbReference type="PANTHER" id="PTHR35186">
    <property type="entry name" value="ANK_REP_REGION DOMAIN-CONTAINING PROTEIN"/>
    <property type="match status" value="1"/>
</dbReference>
<dbReference type="AlphaFoldDB" id="A0AAE0PKN1"/>
<reference evidence="2" key="1">
    <citation type="journal article" date="2023" name="Mol. Phylogenet. Evol.">
        <title>Genome-scale phylogeny and comparative genomics of the fungal order Sordariales.</title>
        <authorList>
            <person name="Hensen N."/>
            <person name="Bonometti L."/>
            <person name="Westerberg I."/>
            <person name="Brannstrom I.O."/>
            <person name="Guillou S."/>
            <person name="Cros-Aarteil S."/>
            <person name="Calhoun S."/>
            <person name="Haridas S."/>
            <person name="Kuo A."/>
            <person name="Mondo S."/>
            <person name="Pangilinan J."/>
            <person name="Riley R."/>
            <person name="LaButti K."/>
            <person name="Andreopoulos B."/>
            <person name="Lipzen A."/>
            <person name="Chen C."/>
            <person name="Yan M."/>
            <person name="Daum C."/>
            <person name="Ng V."/>
            <person name="Clum A."/>
            <person name="Steindorff A."/>
            <person name="Ohm R.A."/>
            <person name="Martin F."/>
            <person name="Silar P."/>
            <person name="Natvig D.O."/>
            <person name="Lalanne C."/>
            <person name="Gautier V."/>
            <person name="Ament-Velasquez S.L."/>
            <person name="Kruys A."/>
            <person name="Hutchinson M.I."/>
            <person name="Powell A.J."/>
            <person name="Barry K."/>
            <person name="Miller A.N."/>
            <person name="Grigoriev I.V."/>
            <person name="Debuchy R."/>
            <person name="Gladieux P."/>
            <person name="Hiltunen Thoren M."/>
            <person name="Johannesson H."/>
        </authorList>
    </citation>
    <scope>NUCLEOTIDE SEQUENCE</scope>
    <source>
        <strain evidence="2">FGSC 1904</strain>
    </source>
</reference>
<protein>
    <submittedName>
        <fullName evidence="2">Uncharacterized protein</fullName>
    </submittedName>
</protein>
<keyword evidence="3" id="KW-1185">Reference proteome</keyword>
<dbReference type="Proteomes" id="UP001281003">
    <property type="component" value="Unassembled WGS sequence"/>
</dbReference>
<feature type="region of interest" description="Disordered" evidence="1">
    <location>
        <begin position="288"/>
        <end position="319"/>
    </location>
</feature>
<evidence type="ECO:0000313" key="3">
    <source>
        <dbReference type="Proteomes" id="UP001281003"/>
    </source>
</evidence>
<dbReference type="EMBL" id="JAUTDP010000002">
    <property type="protein sequence ID" value="KAK3401310.1"/>
    <property type="molecule type" value="Genomic_DNA"/>
</dbReference>
<organism evidence="2 3">
    <name type="scientific">Sordaria brevicollis</name>
    <dbReference type="NCBI Taxonomy" id="83679"/>
    <lineage>
        <taxon>Eukaryota</taxon>
        <taxon>Fungi</taxon>
        <taxon>Dikarya</taxon>
        <taxon>Ascomycota</taxon>
        <taxon>Pezizomycotina</taxon>
        <taxon>Sordariomycetes</taxon>
        <taxon>Sordariomycetidae</taxon>
        <taxon>Sordariales</taxon>
        <taxon>Sordariaceae</taxon>
        <taxon>Sordaria</taxon>
    </lineage>
</organism>
<evidence type="ECO:0000256" key="1">
    <source>
        <dbReference type="SAM" id="MobiDB-lite"/>
    </source>
</evidence>
<comment type="caution">
    <text evidence="2">The sequence shown here is derived from an EMBL/GenBank/DDBJ whole genome shotgun (WGS) entry which is preliminary data.</text>
</comment>
<feature type="compositionally biased region" description="Low complexity" evidence="1">
    <location>
        <begin position="290"/>
        <end position="319"/>
    </location>
</feature>